<dbReference type="OrthoDB" id="1517790at2759"/>
<keyword evidence="3" id="KW-1185">Reference proteome</keyword>
<reference evidence="2 3" key="2">
    <citation type="submission" date="2018-11" db="EMBL/GenBank/DDBJ databases">
        <authorList>
            <consortium name="Pathogen Informatics"/>
        </authorList>
    </citation>
    <scope>NUCLEOTIDE SEQUENCE [LARGE SCALE GENOMIC DNA]</scope>
    <source>
        <strain evidence="2 3">Egypt</strain>
    </source>
</reference>
<evidence type="ECO:0000256" key="1">
    <source>
        <dbReference type="SAM" id="MobiDB-lite"/>
    </source>
</evidence>
<proteinExistence type="predicted"/>
<reference evidence="4" key="1">
    <citation type="submission" date="2016-06" db="UniProtKB">
        <authorList>
            <consortium name="WormBaseParasite"/>
        </authorList>
    </citation>
    <scope>IDENTIFICATION</scope>
</reference>
<protein>
    <submittedName>
        <fullName evidence="2 4">Uncharacterized protein</fullName>
    </submittedName>
</protein>
<sequence length="73" mass="8812">MHHERLIRNAIFRLLRTLNSRSLELVIHAAERQLYRLERRRTEANGPQQTTPDEDDWTESSNYDRTNYLDNTL</sequence>
<evidence type="ECO:0000313" key="3">
    <source>
        <dbReference type="Proteomes" id="UP000272942"/>
    </source>
</evidence>
<dbReference type="AlphaFoldDB" id="A0A183B8B0"/>
<gene>
    <name evidence="2" type="ORF">ECPE_LOCUS15445</name>
</gene>
<accession>A0A183B8B0</accession>
<dbReference type="WBParaSite" id="ECPE_0001548501-mRNA-1">
    <property type="protein sequence ID" value="ECPE_0001548501-mRNA-1"/>
    <property type="gene ID" value="ECPE_0001548501"/>
</dbReference>
<dbReference type="Proteomes" id="UP000272942">
    <property type="component" value="Unassembled WGS sequence"/>
</dbReference>
<feature type="region of interest" description="Disordered" evidence="1">
    <location>
        <begin position="39"/>
        <end position="73"/>
    </location>
</feature>
<organism evidence="4">
    <name type="scientific">Echinostoma caproni</name>
    <dbReference type="NCBI Taxonomy" id="27848"/>
    <lineage>
        <taxon>Eukaryota</taxon>
        <taxon>Metazoa</taxon>
        <taxon>Spiralia</taxon>
        <taxon>Lophotrochozoa</taxon>
        <taxon>Platyhelminthes</taxon>
        <taxon>Trematoda</taxon>
        <taxon>Digenea</taxon>
        <taxon>Plagiorchiida</taxon>
        <taxon>Echinostomata</taxon>
        <taxon>Echinostomatoidea</taxon>
        <taxon>Echinostomatidae</taxon>
        <taxon>Echinostoma</taxon>
    </lineage>
</organism>
<feature type="compositionally biased region" description="Polar residues" evidence="1">
    <location>
        <begin position="59"/>
        <end position="73"/>
    </location>
</feature>
<dbReference type="EMBL" id="UZAN01060566">
    <property type="protein sequence ID" value="VDP92717.1"/>
    <property type="molecule type" value="Genomic_DNA"/>
</dbReference>
<name>A0A183B8B0_9TREM</name>
<evidence type="ECO:0000313" key="2">
    <source>
        <dbReference type="EMBL" id="VDP92717.1"/>
    </source>
</evidence>
<evidence type="ECO:0000313" key="4">
    <source>
        <dbReference type="WBParaSite" id="ECPE_0001548501-mRNA-1"/>
    </source>
</evidence>